<dbReference type="OrthoDB" id="8403956at2"/>
<dbReference type="EMBL" id="FMAF01000038">
    <property type="protein sequence ID" value="SCB51261.1"/>
    <property type="molecule type" value="Genomic_DNA"/>
</dbReference>
<accession>A0A1C3XG72</accession>
<dbReference type="Proteomes" id="UP000199205">
    <property type="component" value="Unassembled WGS sequence"/>
</dbReference>
<evidence type="ECO:0000313" key="2">
    <source>
        <dbReference type="Proteomes" id="UP000199205"/>
    </source>
</evidence>
<gene>
    <name evidence="1" type="ORF">GA0061101_13816</name>
</gene>
<dbReference type="AlphaFoldDB" id="A0A1C3XG72"/>
<evidence type="ECO:0000313" key="1">
    <source>
        <dbReference type="EMBL" id="SCB51261.1"/>
    </source>
</evidence>
<proteinExistence type="predicted"/>
<name>A0A1C3XG72_9HYPH</name>
<organism evidence="1 2">
    <name type="scientific">Rhizobium lusitanum</name>
    <dbReference type="NCBI Taxonomy" id="293958"/>
    <lineage>
        <taxon>Bacteria</taxon>
        <taxon>Pseudomonadati</taxon>
        <taxon>Pseudomonadota</taxon>
        <taxon>Alphaproteobacteria</taxon>
        <taxon>Hyphomicrobiales</taxon>
        <taxon>Rhizobiaceae</taxon>
        <taxon>Rhizobium/Agrobacterium group</taxon>
        <taxon>Rhizobium</taxon>
    </lineage>
</organism>
<sequence length="119" mass="12767">MLTTDRDCRRGGQRFAIPTLGEVEGKLIASEIVATSCLHELLAYSSSNGMLSLKSRIRQALDARCTNASLCREDTDAAVAYALELLDAATEVAGNQAGNSAKSGGCETVRRLRRMASMR</sequence>
<reference evidence="1 2" key="1">
    <citation type="submission" date="2016-08" db="EMBL/GenBank/DDBJ databases">
        <authorList>
            <person name="Seilhamer J.J."/>
        </authorList>
    </citation>
    <scope>NUCLEOTIDE SEQUENCE [LARGE SCALE GENOMIC DNA]</scope>
    <source>
        <strain evidence="1 2">P1-7</strain>
    </source>
</reference>
<protein>
    <submittedName>
        <fullName evidence="1">Uncharacterized protein</fullName>
    </submittedName>
</protein>